<dbReference type="RefSeq" id="WP_090124302.1">
    <property type="nucleotide sequence ID" value="NZ_FNNJ01000008.1"/>
</dbReference>
<dbReference type="PANTHER" id="PTHR30146:SF109">
    <property type="entry name" value="HTH-TYPE TRANSCRIPTIONAL REGULATOR GALS"/>
    <property type="match status" value="1"/>
</dbReference>
<dbReference type="InterPro" id="IPR046335">
    <property type="entry name" value="LacI/GalR-like_sensor"/>
</dbReference>
<dbReference type="SUPFAM" id="SSF47413">
    <property type="entry name" value="lambda repressor-like DNA-binding domains"/>
    <property type="match status" value="1"/>
</dbReference>
<dbReference type="CDD" id="cd06267">
    <property type="entry name" value="PBP1_LacI_sugar_binding-like"/>
    <property type="match status" value="1"/>
</dbReference>
<dbReference type="Gene3D" id="1.10.260.40">
    <property type="entry name" value="lambda repressor-like DNA-binding domains"/>
    <property type="match status" value="1"/>
</dbReference>
<dbReference type="AlphaFoldDB" id="A0A1H3DLN1"/>
<feature type="domain" description="HTH lacI-type" evidence="4">
    <location>
        <begin position="5"/>
        <end position="59"/>
    </location>
</feature>
<dbReference type="GO" id="GO:0000976">
    <property type="term" value="F:transcription cis-regulatory region binding"/>
    <property type="evidence" value="ECO:0007669"/>
    <property type="project" value="TreeGrafter"/>
</dbReference>
<dbReference type="InterPro" id="IPR028082">
    <property type="entry name" value="Peripla_BP_I"/>
</dbReference>
<dbReference type="Gene3D" id="3.40.50.2300">
    <property type="match status" value="2"/>
</dbReference>
<dbReference type="SMART" id="SM00354">
    <property type="entry name" value="HTH_LACI"/>
    <property type="match status" value="1"/>
</dbReference>
<dbReference type="STRING" id="762486.SAMN05444411_1085"/>
<gene>
    <name evidence="5" type="ORF">SAMN05444411_1085</name>
</gene>
<dbReference type="Pfam" id="PF00356">
    <property type="entry name" value="LacI"/>
    <property type="match status" value="1"/>
</dbReference>
<reference evidence="5 6" key="1">
    <citation type="submission" date="2016-10" db="EMBL/GenBank/DDBJ databases">
        <authorList>
            <person name="de Groot N.N."/>
        </authorList>
    </citation>
    <scope>NUCLEOTIDE SEQUENCE [LARGE SCALE GENOMIC DNA]</scope>
    <source>
        <strain evidence="5 6">DSM 24956</strain>
    </source>
</reference>
<evidence type="ECO:0000313" key="6">
    <source>
        <dbReference type="Proteomes" id="UP000199595"/>
    </source>
</evidence>
<dbReference type="PANTHER" id="PTHR30146">
    <property type="entry name" value="LACI-RELATED TRANSCRIPTIONAL REPRESSOR"/>
    <property type="match status" value="1"/>
</dbReference>
<dbReference type="EMBL" id="FNNJ01000008">
    <property type="protein sequence ID" value="SDX67316.1"/>
    <property type="molecule type" value="Genomic_DNA"/>
</dbReference>
<dbReference type="GO" id="GO:0003700">
    <property type="term" value="F:DNA-binding transcription factor activity"/>
    <property type="evidence" value="ECO:0007669"/>
    <property type="project" value="TreeGrafter"/>
</dbReference>
<evidence type="ECO:0000256" key="2">
    <source>
        <dbReference type="ARBA" id="ARBA00023125"/>
    </source>
</evidence>
<keyword evidence="6" id="KW-1185">Reference proteome</keyword>
<dbReference type="CDD" id="cd01392">
    <property type="entry name" value="HTH_LacI"/>
    <property type="match status" value="1"/>
</dbReference>
<keyword evidence="1" id="KW-0805">Transcription regulation</keyword>
<evidence type="ECO:0000313" key="5">
    <source>
        <dbReference type="EMBL" id="SDX67316.1"/>
    </source>
</evidence>
<dbReference type="SUPFAM" id="SSF53822">
    <property type="entry name" value="Periplasmic binding protein-like I"/>
    <property type="match status" value="1"/>
</dbReference>
<proteinExistence type="predicted"/>
<organism evidence="5 6">
    <name type="scientific">Lutibacter oricola</name>
    <dbReference type="NCBI Taxonomy" id="762486"/>
    <lineage>
        <taxon>Bacteria</taxon>
        <taxon>Pseudomonadati</taxon>
        <taxon>Bacteroidota</taxon>
        <taxon>Flavobacteriia</taxon>
        <taxon>Flavobacteriales</taxon>
        <taxon>Flavobacteriaceae</taxon>
        <taxon>Lutibacter</taxon>
    </lineage>
</organism>
<dbReference type="InterPro" id="IPR010982">
    <property type="entry name" value="Lambda_DNA-bd_dom_sf"/>
</dbReference>
<keyword evidence="3" id="KW-0804">Transcription</keyword>
<protein>
    <submittedName>
        <fullName evidence="5">Transcriptional regulator, LacI family</fullName>
    </submittedName>
</protein>
<dbReference type="PROSITE" id="PS50932">
    <property type="entry name" value="HTH_LACI_2"/>
    <property type="match status" value="1"/>
</dbReference>
<name>A0A1H3DLN1_9FLAO</name>
<keyword evidence="2" id="KW-0238">DNA-binding</keyword>
<sequence length="342" mass="38409">MKKKLTLKTIAKHFNVSIATISKALKNSYDISEERRKEVQKFAKENGYKPNIFALGLKRNKTNTIGLILPNILNLYFAKVFSGVEKIANEHGYNVVICISNDNYQKEVDATNMFVNGTVDGFIVSLAEETQKLQNYSHFKNAIKQDVGLVMIDRVTDEVNCDKVIVNDAKAAYDATEYFISNQRKNIALVSIISHTSVGKLRIQGYKKALENNNILVDENLIIRVGKNDDLETLLKVVLGSRKVDALLCLEETATISTLEILKKLHYKIPENISLIGFTNGELLQHVTPKVTSVSQHGVFMGEQAMRFLAAKLKEIEEDKVSSSKTKIVKTTILERESTIKL</sequence>
<accession>A0A1H3DLN1</accession>
<dbReference type="OrthoDB" id="9768806at2"/>
<evidence type="ECO:0000256" key="3">
    <source>
        <dbReference type="ARBA" id="ARBA00023163"/>
    </source>
</evidence>
<evidence type="ECO:0000256" key="1">
    <source>
        <dbReference type="ARBA" id="ARBA00023015"/>
    </source>
</evidence>
<evidence type="ECO:0000259" key="4">
    <source>
        <dbReference type="PROSITE" id="PS50932"/>
    </source>
</evidence>
<dbReference type="Pfam" id="PF13377">
    <property type="entry name" value="Peripla_BP_3"/>
    <property type="match status" value="1"/>
</dbReference>
<dbReference type="Proteomes" id="UP000199595">
    <property type="component" value="Unassembled WGS sequence"/>
</dbReference>
<dbReference type="InterPro" id="IPR000843">
    <property type="entry name" value="HTH_LacI"/>
</dbReference>